<accession>A0A0V1JA50</accession>
<evidence type="ECO:0008006" key="4">
    <source>
        <dbReference type="Google" id="ProtNLM"/>
    </source>
</evidence>
<feature type="region of interest" description="Disordered" evidence="1">
    <location>
        <begin position="171"/>
        <end position="220"/>
    </location>
</feature>
<dbReference type="Proteomes" id="UP000054826">
    <property type="component" value="Unassembled WGS sequence"/>
</dbReference>
<gene>
    <name evidence="2" type="ORF">T4C_967</name>
</gene>
<dbReference type="EMBL" id="JYDV01000119">
    <property type="protein sequence ID" value="KRZ31461.1"/>
    <property type="molecule type" value="Genomic_DNA"/>
</dbReference>
<feature type="compositionally biased region" description="Basic residues" evidence="1">
    <location>
        <begin position="192"/>
        <end position="218"/>
    </location>
</feature>
<sequence>MDNEPQQLSSIYFGDELLLWQSASRHILVFAVGSNIRLLSVMRTWGMDGTFKVVPQWCRQLFTIHDIVADNLVPPVINKAAVLAVDLQPQTIICDFETALIPAIQGYFLNTRVQGRYFQFCQALHSKVNELGRKSRYRTEEEKIRKIRMLLSTAFLPVPQVDTGDSLLEAGTAGREKGKEKKTKMQMTPCGQRRKDKVKTRTTRSRSLRTRSRSRTTRSRTVDEDIRYMWFPKGPNSVSLG</sequence>
<evidence type="ECO:0000313" key="2">
    <source>
        <dbReference type="EMBL" id="KRZ31461.1"/>
    </source>
</evidence>
<proteinExistence type="predicted"/>
<evidence type="ECO:0000313" key="3">
    <source>
        <dbReference type="Proteomes" id="UP000054826"/>
    </source>
</evidence>
<dbReference type="AlphaFoldDB" id="A0A0V1JA50"/>
<organism evidence="2 3">
    <name type="scientific">Trichinella pseudospiralis</name>
    <name type="common">Parasitic roundworm</name>
    <dbReference type="NCBI Taxonomy" id="6337"/>
    <lineage>
        <taxon>Eukaryota</taxon>
        <taxon>Metazoa</taxon>
        <taxon>Ecdysozoa</taxon>
        <taxon>Nematoda</taxon>
        <taxon>Enoplea</taxon>
        <taxon>Dorylaimia</taxon>
        <taxon>Trichinellida</taxon>
        <taxon>Trichinellidae</taxon>
        <taxon>Trichinella</taxon>
    </lineage>
</organism>
<evidence type="ECO:0000256" key="1">
    <source>
        <dbReference type="SAM" id="MobiDB-lite"/>
    </source>
</evidence>
<reference evidence="2 3" key="1">
    <citation type="submission" date="2015-01" db="EMBL/GenBank/DDBJ databases">
        <title>Evolution of Trichinella species and genotypes.</title>
        <authorList>
            <person name="Korhonen P.K."/>
            <person name="Edoardo P."/>
            <person name="Giuseppe L.R."/>
            <person name="Gasser R.B."/>
        </authorList>
    </citation>
    <scope>NUCLEOTIDE SEQUENCE [LARGE SCALE GENOMIC DNA]</scope>
    <source>
        <strain evidence="2">ISS176</strain>
    </source>
</reference>
<name>A0A0V1JA50_TRIPS</name>
<comment type="caution">
    <text evidence="2">The sequence shown here is derived from an EMBL/GenBank/DDBJ whole genome shotgun (WGS) entry which is preliminary data.</text>
</comment>
<protein>
    <recommendedName>
        <fullName evidence="4">MULE transposase domain-containing protein</fullName>
    </recommendedName>
</protein>